<feature type="transmembrane region" description="Helical" evidence="1">
    <location>
        <begin position="78"/>
        <end position="98"/>
    </location>
</feature>
<keyword evidence="1" id="KW-1133">Transmembrane helix</keyword>
<dbReference type="EMBL" id="JAAXLS010000059">
    <property type="protein sequence ID" value="NKQ58546.1"/>
    <property type="molecule type" value="Genomic_DNA"/>
</dbReference>
<name>A0ABX1JIU4_9PSEU</name>
<evidence type="ECO:0000256" key="1">
    <source>
        <dbReference type="SAM" id="Phobius"/>
    </source>
</evidence>
<reference evidence="2 3" key="1">
    <citation type="submission" date="2020-04" db="EMBL/GenBank/DDBJ databases">
        <title>Novel species.</title>
        <authorList>
            <person name="Teo W.F.A."/>
            <person name="Lipun K."/>
            <person name="Srisuk N."/>
            <person name="Duangmal K."/>
        </authorList>
    </citation>
    <scope>NUCLEOTIDE SEQUENCE [LARGE SCALE GENOMIC DNA]</scope>
    <source>
        <strain evidence="2 3">K13G38</strain>
    </source>
</reference>
<comment type="caution">
    <text evidence="2">The sequence shown here is derived from an EMBL/GenBank/DDBJ whole genome shotgun (WGS) entry which is preliminary data.</text>
</comment>
<evidence type="ECO:0000313" key="3">
    <source>
        <dbReference type="Proteomes" id="UP000715441"/>
    </source>
</evidence>
<feature type="transmembrane region" description="Helical" evidence="1">
    <location>
        <begin position="38"/>
        <end position="58"/>
    </location>
</feature>
<accession>A0ABX1JIU4</accession>
<protein>
    <recommendedName>
        <fullName evidence="4">Cation transporter</fullName>
    </recommendedName>
</protein>
<proteinExistence type="predicted"/>
<keyword evidence="3" id="KW-1185">Reference proteome</keyword>
<evidence type="ECO:0008006" key="4">
    <source>
        <dbReference type="Google" id="ProtNLM"/>
    </source>
</evidence>
<feature type="transmembrane region" description="Helical" evidence="1">
    <location>
        <begin position="6"/>
        <end position="26"/>
    </location>
</feature>
<organism evidence="2 3">
    <name type="scientific">Amycolatopsis acididurans</name>
    <dbReference type="NCBI Taxonomy" id="2724524"/>
    <lineage>
        <taxon>Bacteria</taxon>
        <taxon>Bacillati</taxon>
        <taxon>Actinomycetota</taxon>
        <taxon>Actinomycetes</taxon>
        <taxon>Pseudonocardiales</taxon>
        <taxon>Pseudonocardiaceae</taxon>
        <taxon>Amycolatopsis</taxon>
    </lineage>
</organism>
<keyword evidence="1" id="KW-0812">Transmembrane</keyword>
<gene>
    <name evidence="2" type="ORF">HFP15_37440</name>
</gene>
<dbReference type="Proteomes" id="UP000715441">
    <property type="component" value="Unassembled WGS sequence"/>
</dbReference>
<evidence type="ECO:0000313" key="2">
    <source>
        <dbReference type="EMBL" id="NKQ58546.1"/>
    </source>
</evidence>
<sequence length="104" mass="10529">MVLGTIAGSALNLLLFANGLAYIAGGARHRVLAIDTQAVLSTCVMLVLMVTVLVMPAVAVRLHSAAEGHHPLSEQAEIGILVASLIAASAAALVLGTAGPNRHD</sequence>
<keyword evidence="1" id="KW-0472">Membrane</keyword>